<reference evidence="1 2" key="1">
    <citation type="submission" date="2018-06" db="EMBL/GenBank/DDBJ databases">
        <authorList>
            <consortium name="Pathogen Informatics"/>
            <person name="Doyle S."/>
        </authorList>
    </citation>
    <scope>NUCLEOTIDE SEQUENCE [LARGE SCALE GENOMIC DNA]</scope>
    <source>
        <strain evidence="1 2">NCTC11661</strain>
    </source>
</reference>
<gene>
    <name evidence="1" type="ORF">NCTC11661_02309</name>
</gene>
<sequence length="87" mass="9752">MEIQSIQESDITIVIEQNFLSEAINEKCGKVVEVYTKIKSNNEVVLEEKQSTERYITSDLKKAIDYLTSGQNSPQTSSNISCNACKC</sequence>
<dbReference type="AlphaFoldDB" id="A0A380ZUY2"/>
<name>A0A380ZUY2_9FLAO</name>
<proteinExistence type="predicted"/>
<protein>
    <submittedName>
        <fullName evidence="1">Uncharacterized protein</fullName>
    </submittedName>
</protein>
<accession>A0A380ZUY2</accession>
<organism evidence="1 2">
    <name type="scientific">Bergeyella zoohelcum</name>
    <dbReference type="NCBI Taxonomy" id="1015"/>
    <lineage>
        <taxon>Bacteria</taxon>
        <taxon>Pseudomonadati</taxon>
        <taxon>Bacteroidota</taxon>
        <taxon>Flavobacteriia</taxon>
        <taxon>Flavobacteriales</taxon>
        <taxon>Weeksellaceae</taxon>
        <taxon>Bergeyella</taxon>
    </lineage>
</organism>
<dbReference type="Proteomes" id="UP000255515">
    <property type="component" value="Unassembled WGS sequence"/>
</dbReference>
<evidence type="ECO:0000313" key="2">
    <source>
        <dbReference type="Proteomes" id="UP000255515"/>
    </source>
</evidence>
<evidence type="ECO:0000313" key="1">
    <source>
        <dbReference type="EMBL" id="SUV53162.1"/>
    </source>
</evidence>
<dbReference type="EMBL" id="UFTJ01000005">
    <property type="protein sequence ID" value="SUV53162.1"/>
    <property type="molecule type" value="Genomic_DNA"/>
</dbReference>